<keyword evidence="8" id="KW-0067">ATP-binding</keyword>
<sequence length="628" mass="68953">MTREDKAKDGRSAAAVLPAAAMAVCAAAAAVILFFTSGEAPEDEARTSYSNAAAAHIEPTSPVVRMGLIDFSYSSTNSREIDRTLEVIRRAIAPLKLEAVRYRAEDLDREVKRGEIDFFVASSGFYWRMIPYGARGLATLVNPSRPDPNLSSGASFIVTASSPVHTIEDLRGLRLAASYPTAFMGYRISMADLVERGYDYEHFFRSVSFTGTPYVHGLMHKIITGDSDVTIIPSCTWEEMTPKERSGFRLVGVRENTGMECLSTTRAYPGHTLAVMNGVKPAVAARVATAVLTMKSVGGSEAWSIATDFTSVDQAYRYLRIGPYAYLREPTLRRWLRQYRSAVLFALMLVAGLAFHAWRSDELVRRRTAQLRAEESAREQASRSLEELNQRMERMHKANIVGQLSSMISHELAQPLAAIRYYCEGERELLRSPAERAEALATCNERISSQADRAIAIVEKVRSYARSEATREERVDLARTLSQVLTELRVKGIGKVEVSRLIPSSLPVRGDPLELELLFWNLLKNATEAALRSPQPRIQIEAGRTAGRAEVVIENSGPPMTAEDMERLSSPLSSGSRGGLGLGVAIARSIAESSGGGIEFSSRPAGGLSARVRLPAWEERAADKEAQA</sequence>
<keyword evidence="6" id="KW-0547">Nucleotide-binding</keyword>
<dbReference type="Pfam" id="PF00512">
    <property type="entry name" value="HisKA"/>
    <property type="match status" value="1"/>
</dbReference>
<proteinExistence type="predicted"/>
<reference evidence="12 13" key="1">
    <citation type="submission" date="2022-02" db="EMBL/GenBank/DDBJ databases">
        <title>Mesosutterella porci, a novel member of the family Sutterellaceae from pig feces.</title>
        <authorList>
            <person name="Wylensek D."/>
            <person name="Clavel T."/>
        </authorList>
    </citation>
    <scope>NUCLEOTIDE SEQUENCE [LARGE SCALE GENOMIC DNA]</scope>
    <source>
        <strain evidence="13">oilRF-744-wt-GAM-9</strain>
    </source>
</reference>
<dbReference type="SMART" id="SM00387">
    <property type="entry name" value="HATPase_c"/>
    <property type="match status" value="1"/>
</dbReference>
<keyword evidence="4" id="KW-1003">Cell membrane</keyword>
<dbReference type="InterPro" id="IPR003661">
    <property type="entry name" value="HisK_dim/P_dom"/>
</dbReference>
<evidence type="ECO:0000256" key="4">
    <source>
        <dbReference type="ARBA" id="ARBA00022475"/>
    </source>
</evidence>
<dbReference type="Proteomes" id="UP001297600">
    <property type="component" value="Unassembled WGS sequence"/>
</dbReference>
<name>A0ABS9MQ90_9BURK</name>
<dbReference type="CDD" id="cd00082">
    <property type="entry name" value="HisKA"/>
    <property type="match status" value="1"/>
</dbReference>
<dbReference type="SUPFAM" id="SSF53850">
    <property type="entry name" value="Periplasmic binding protein-like II"/>
    <property type="match status" value="1"/>
</dbReference>
<dbReference type="SMART" id="SM00388">
    <property type="entry name" value="HisKA"/>
    <property type="match status" value="1"/>
</dbReference>
<dbReference type="InterPro" id="IPR050980">
    <property type="entry name" value="2C_sensor_his_kinase"/>
</dbReference>
<evidence type="ECO:0000256" key="7">
    <source>
        <dbReference type="ARBA" id="ARBA00022777"/>
    </source>
</evidence>
<comment type="subcellular location">
    <subcellularLocation>
        <location evidence="2">Cell membrane</location>
        <topology evidence="2">Multi-pass membrane protein</topology>
    </subcellularLocation>
</comment>
<feature type="transmembrane region" description="Helical" evidence="10">
    <location>
        <begin position="12"/>
        <end position="35"/>
    </location>
</feature>
<evidence type="ECO:0000256" key="9">
    <source>
        <dbReference type="SAM" id="Coils"/>
    </source>
</evidence>
<dbReference type="Pfam" id="PF12974">
    <property type="entry name" value="Phosphonate-bd"/>
    <property type="match status" value="1"/>
</dbReference>
<keyword evidence="10" id="KW-1133">Transmembrane helix</keyword>
<keyword evidence="10" id="KW-0472">Membrane</keyword>
<evidence type="ECO:0000256" key="6">
    <source>
        <dbReference type="ARBA" id="ARBA00022741"/>
    </source>
</evidence>
<accession>A0ABS9MQ90</accession>
<evidence type="ECO:0000256" key="3">
    <source>
        <dbReference type="ARBA" id="ARBA00012438"/>
    </source>
</evidence>
<dbReference type="GO" id="GO:0016301">
    <property type="term" value="F:kinase activity"/>
    <property type="evidence" value="ECO:0007669"/>
    <property type="project" value="UniProtKB-KW"/>
</dbReference>
<dbReference type="InterPro" id="IPR036097">
    <property type="entry name" value="HisK_dim/P_sf"/>
</dbReference>
<keyword evidence="13" id="KW-1185">Reference proteome</keyword>
<dbReference type="PANTHER" id="PTHR44936:SF10">
    <property type="entry name" value="SENSOR PROTEIN RSTB"/>
    <property type="match status" value="1"/>
</dbReference>
<evidence type="ECO:0000256" key="8">
    <source>
        <dbReference type="ARBA" id="ARBA00022840"/>
    </source>
</evidence>
<comment type="caution">
    <text evidence="12">The sequence shown here is derived from an EMBL/GenBank/DDBJ whole genome shotgun (WGS) entry which is preliminary data.</text>
</comment>
<dbReference type="SUPFAM" id="SSF55874">
    <property type="entry name" value="ATPase domain of HSP90 chaperone/DNA topoisomerase II/histidine kinase"/>
    <property type="match status" value="1"/>
</dbReference>
<evidence type="ECO:0000256" key="5">
    <source>
        <dbReference type="ARBA" id="ARBA00022679"/>
    </source>
</evidence>
<dbReference type="SUPFAM" id="SSF47384">
    <property type="entry name" value="Homodimeric domain of signal transducing histidine kinase"/>
    <property type="match status" value="1"/>
</dbReference>
<evidence type="ECO:0000313" key="13">
    <source>
        <dbReference type="Proteomes" id="UP001297600"/>
    </source>
</evidence>
<evidence type="ECO:0000259" key="11">
    <source>
        <dbReference type="PROSITE" id="PS50109"/>
    </source>
</evidence>
<gene>
    <name evidence="12" type="ORF">MAF45_04915</name>
</gene>
<feature type="domain" description="Histidine kinase" evidence="11">
    <location>
        <begin position="407"/>
        <end position="618"/>
    </location>
</feature>
<keyword evidence="7 12" id="KW-0418">Kinase</keyword>
<dbReference type="PROSITE" id="PS50109">
    <property type="entry name" value="HIS_KIN"/>
    <property type="match status" value="1"/>
</dbReference>
<keyword evidence="9" id="KW-0175">Coiled coil</keyword>
<protein>
    <recommendedName>
        <fullName evidence="3">histidine kinase</fullName>
        <ecNumber evidence="3">2.7.13.3</ecNumber>
    </recommendedName>
</protein>
<evidence type="ECO:0000256" key="10">
    <source>
        <dbReference type="SAM" id="Phobius"/>
    </source>
</evidence>
<dbReference type="Pfam" id="PF02518">
    <property type="entry name" value="HATPase_c"/>
    <property type="match status" value="1"/>
</dbReference>
<dbReference type="InterPro" id="IPR036890">
    <property type="entry name" value="HATPase_C_sf"/>
</dbReference>
<evidence type="ECO:0000256" key="1">
    <source>
        <dbReference type="ARBA" id="ARBA00000085"/>
    </source>
</evidence>
<dbReference type="Gene3D" id="1.10.287.130">
    <property type="match status" value="1"/>
</dbReference>
<dbReference type="Gene3D" id="3.40.190.10">
    <property type="entry name" value="Periplasmic binding protein-like II"/>
    <property type="match status" value="1"/>
</dbReference>
<evidence type="ECO:0000256" key="2">
    <source>
        <dbReference type="ARBA" id="ARBA00004651"/>
    </source>
</evidence>
<dbReference type="PANTHER" id="PTHR44936">
    <property type="entry name" value="SENSOR PROTEIN CREC"/>
    <property type="match status" value="1"/>
</dbReference>
<keyword evidence="10" id="KW-0812">Transmembrane</keyword>
<dbReference type="EC" id="2.7.13.3" evidence="3"/>
<organism evidence="12 13">
    <name type="scientific">Mesosutterella porci</name>
    <dbReference type="NCBI Taxonomy" id="2915351"/>
    <lineage>
        <taxon>Bacteria</taxon>
        <taxon>Pseudomonadati</taxon>
        <taxon>Pseudomonadota</taxon>
        <taxon>Betaproteobacteria</taxon>
        <taxon>Burkholderiales</taxon>
        <taxon>Sutterellaceae</taxon>
        <taxon>Mesosutterella</taxon>
    </lineage>
</organism>
<dbReference type="Gene3D" id="3.30.565.10">
    <property type="entry name" value="Histidine kinase-like ATPase, C-terminal domain"/>
    <property type="match status" value="1"/>
</dbReference>
<keyword evidence="5" id="KW-0808">Transferase</keyword>
<dbReference type="InterPro" id="IPR005467">
    <property type="entry name" value="His_kinase_dom"/>
</dbReference>
<comment type="catalytic activity">
    <reaction evidence="1">
        <text>ATP + protein L-histidine = ADP + protein N-phospho-L-histidine.</text>
        <dbReference type="EC" id="2.7.13.3"/>
    </reaction>
</comment>
<dbReference type="EMBL" id="JAKNCT010000005">
    <property type="protein sequence ID" value="MCG5030786.1"/>
    <property type="molecule type" value="Genomic_DNA"/>
</dbReference>
<dbReference type="RefSeq" id="WP_237978442.1">
    <property type="nucleotide sequence ID" value="NZ_JAKNCT010000005.1"/>
</dbReference>
<feature type="coiled-coil region" evidence="9">
    <location>
        <begin position="371"/>
        <end position="398"/>
    </location>
</feature>
<dbReference type="InterPro" id="IPR003594">
    <property type="entry name" value="HATPase_dom"/>
</dbReference>
<evidence type="ECO:0000313" key="12">
    <source>
        <dbReference type="EMBL" id="MCG5030786.1"/>
    </source>
</evidence>